<accession>A0ABQ2CRQ4</accession>
<dbReference type="HAMAP" id="MF_00162">
    <property type="entry name" value="GSH_S"/>
    <property type="match status" value="1"/>
</dbReference>
<comment type="similarity">
    <text evidence="10">Belongs to the prokaryotic GSH synthase family.</text>
</comment>
<keyword evidence="5" id="KW-0479">Metal-binding</keyword>
<dbReference type="RefSeq" id="WP_188636438.1">
    <property type="nucleotide sequence ID" value="NZ_BMNN01000004.1"/>
</dbReference>
<dbReference type="PANTHER" id="PTHR21621:SF4">
    <property type="entry name" value="GLUTATHIONE SYNTHETASE"/>
    <property type="match status" value="1"/>
</dbReference>
<evidence type="ECO:0000256" key="4">
    <source>
        <dbReference type="ARBA" id="ARBA00022684"/>
    </source>
</evidence>
<evidence type="ECO:0000256" key="8">
    <source>
        <dbReference type="ARBA" id="ARBA00022842"/>
    </source>
</evidence>
<comment type="cofactor">
    <cofactor evidence="2">
        <name>Mg(2+)</name>
        <dbReference type="ChEBI" id="CHEBI:18420"/>
    </cofactor>
</comment>
<keyword evidence="8" id="KW-0460">Magnesium</keyword>
<keyword evidence="9" id="KW-0464">Manganese</keyword>
<dbReference type="Proteomes" id="UP000633263">
    <property type="component" value="Unassembled WGS sequence"/>
</dbReference>
<organism evidence="12 13">
    <name type="scientific">Halopseudomonas pertucinogena</name>
    <dbReference type="NCBI Taxonomy" id="86175"/>
    <lineage>
        <taxon>Bacteria</taxon>
        <taxon>Pseudomonadati</taxon>
        <taxon>Pseudomonadota</taxon>
        <taxon>Gammaproteobacteria</taxon>
        <taxon>Pseudomonadales</taxon>
        <taxon>Pseudomonadaceae</taxon>
        <taxon>Halopseudomonas</taxon>
    </lineage>
</organism>
<evidence type="ECO:0000256" key="3">
    <source>
        <dbReference type="ARBA" id="ARBA00022598"/>
    </source>
</evidence>
<evidence type="ECO:0000256" key="2">
    <source>
        <dbReference type="ARBA" id="ARBA00001946"/>
    </source>
</evidence>
<evidence type="ECO:0000256" key="7">
    <source>
        <dbReference type="ARBA" id="ARBA00022840"/>
    </source>
</evidence>
<keyword evidence="7 10" id="KW-0067">ATP-binding</keyword>
<dbReference type="Gene3D" id="3.40.50.20">
    <property type="match status" value="1"/>
</dbReference>
<dbReference type="InterPro" id="IPR013815">
    <property type="entry name" value="ATP_grasp_subdomain_1"/>
</dbReference>
<dbReference type="InterPro" id="IPR004215">
    <property type="entry name" value="GSHS_N"/>
</dbReference>
<dbReference type="Gene3D" id="3.30.470.20">
    <property type="entry name" value="ATP-grasp fold, B domain"/>
    <property type="match status" value="1"/>
</dbReference>
<sequence>MTIHVGIVMDPISEIHYRKDSSLAMLLAAQQRQWQLSYMEPQDLYLQSGEAMGSMRPLQVFADPAHWYELGEARQQPLGELDVILMRKDPPFDNEFLYATHILEAAERAGALVVNRPASLRDCNEKLFATRFPQCSPPNTVSRRADILRAFIGEHRDVILKPLDGMGGSQIFRVREDDPNISVIIETLTLHGQQQIMAQRYLPEIVDGDKRILMIDGEPVPYCLARIPQAGETRGNLAAGGRGEARPLTERDRWIAAQVGPELRRRGLLFVGLDVIGDYLTEINVTSPTCIREIDAAYDTDIGGKLMDCIAEQLKQRRSA</sequence>
<dbReference type="PROSITE" id="PS50975">
    <property type="entry name" value="ATP_GRASP"/>
    <property type="match status" value="1"/>
</dbReference>
<evidence type="ECO:0000313" key="12">
    <source>
        <dbReference type="EMBL" id="GGJ02608.1"/>
    </source>
</evidence>
<feature type="domain" description="ATP-grasp" evidence="11">
    <location>
        <begin position="125"/>
        <end position="311"/>
    </location>
</feature>
<dbReference type="NCBIfam" id="NF003573">
    <property type="entry name" value="PRK05246.1"/>
    <property type="match status" value="1"/>
</dbReference>
<comment type="pathway">
    <text evidence="10">Sulfur metabolism; glutathione biosynthesis; glutathione from L-cysteine and L-glutamate: step 2/2.</text>
</comment>
<dbReference type="NCBIfam" id="TIGR01380">
    <property type="entry name" value="glut_syn"/>
    <property type="match status" value="1"/>
</dbReference>
<dbReference type="InterPro" id="IPR016185">
    <property type="entry name" value="PreATP-grasp_dom_sf"/>
</dbReference>
<evidence type="ECO:0000256" key="6">
    <source>
        <dbReference type="ARBA" id="ARBA00022741"/>
    </source>
</evidence>
<keyword evidence="4 10" id="KW-0317">Glutathione biosynthesis</keyword>
<name>A0ABQ2CRQ4_9GAMM</name>
<evidence type="ECO:0000256" key="5">
    <source>
        <dbReference type="ARBA" id="ARBA00022723"/>
    </source>
</evidence>
<dbReference type="SUPFAM" id="SSF52440">
    <property type="entry name" value="PreATP-grasp domain"/>
    <property type="match status" value="1"/>
</dbReference>
<gene>
    <name evidence="10 12" type="primary">gshB</name>
    <name evidence="12" type="ORF">GCM10009083_19330</name>
</gene>
<evidence type="ECO:0000256" key="9">
    <source>
        <dbReference type="ARBA" id="ARBA00023211"/>
    </source>
</evidence>
<dbReference type="InterPro" id="IPR004218">
    <property type="entry name" value="GSHS_ATP-bd"/>
</dbReference>
<keyword evidence="3 10" id="KW-0436">Ligase</keyword>
<dbReference type="InterPro" id="IPR011761">
    <property type="entry name" value="ATP-grasp"/>
</dbReference>
<proteinExistence type="inferred from homology"/>
<dbReference type="Pfam" id="PF02955">
    <property type="entry name" value="GSH-S_ATP"/>
    <property type="match status" value="1"/>
</dbReference>
<dbReference type="SUPFAM" id="SSF56059">
    <property type="entry name" value="Glutathione synthetase ATP-binding domain-like"/>
    <property type="match status" value="1"/>
</dbReference>
<protein>
    <recommendedName>
        <fullName evidence="10">Glutathione synthetase</fullName>
        <ecNumber evidence="10">6.3.2.3</ecNumber>
    </recommendedName>
    <alternativeName>
        <fullName evidence="10">GSH synthetase</fullName>
        <shortName evidence="10">GSH-S</shortName>
        <shortName evidence="10">GSHase</shortName>
    </alternativeName>
    <alternativeName>
        <fullName evidence="10">Glutathione synthase</fullName>
    </alternativeName>
</protein>
<evidence type="ECO:0000256" key="1">
    <source>
        <dbReference type="ARBA" id="ARBA00001936"/>
    </source>
</evidence>
<reference evidence="13" key="1">
    <citation type="journal article" date="2019" name="Int. J. Syst. Evol. Microbiol.">
        <title>The Global Catalogue of Microorganisms (GCM) 10K type strain sequencing project: providing services to taxonomists for standard genome sequencing and annotation.</title>
        <authorList>
            <consortium name="The Broad Institute Genomics Platform"/>
            <consortium name="The Broad Institute Genome Sequencing Center for Infectious Disease"/>
            <person name="Wu L."/>
            <person name="Ma J."/>
        </authorList>
    </citation>
    <scope>NUCLEOTIDE SEQUENCE [LARGE SCALE GENOMIC DNA]</scope>
    <source>
        <strain evidence="13">JCM 11590</strain>
    </source>
</reference>
<keyword evidence="13" id="KW-1185">Reference proteome</keyword>
<dbReference type="Gene3D" id="3.30.1490.20">
    <property type="entry name" value="ATP-grasp fold, A domain"/>
    <property type="match status" value="1"/>
</dbReference>
<keyword evidence="6 10" id="KW-0547">Nucleotide-binding</keyword>
<dbReference type="PANTHER" id="PTHR21621">
    <property type="entry name" value="RIBOSOMAL PROTEIN S6 MODIFICATION PROTEIN"/>
    <property type="match status" value="1"/>
</dbReference>
<dbReference type="EMBL" id="BMNN01000004">
    <property type="protein sequence ID" value="GGJ02608.1"/>
    <property type="molecule type" value="Genomic_DNA"/>
</dbReference>
<dbReference type="Pfam" id="PF02951">
    <property type="entry name" value="GSH-S_N"/>
    <property type="match status" value="1"/>
</dbReference>
<comment type="caution">
    <text evidence="12">The sequence shown here is derived from an EMBL/GenBank/DDBJ whole genome shotgun (WGS) entry which is preliminary data.</text>
</comment>
<evidence type="ECO:0000313" key="13">
    <source>
        <dbReference type="Proteomes" id="UP000633263"/>
    </source>
</evidence>
<comment type="catalytic activity">
    <reaction evidence="10">
        <text>gamma-L-glutamyl-L-cysteine + glycine + ATP = glutathione + ADP + phosphate + H(+)</text>
        <dbReference type="Rhea" id="RHEA:13557"/>
        <dbReference type="ChEBI" id="CHEBI:15378"/>
        <dbReference type="ChEBI" id="CHEBI:30616"/>
        <dbReference type="ChEBI" id="CHEBI:43474"/>
        <dbReference type="ChEBI" id="CHEBI:57305"/>
        <dbReference type="ChEBI" id="CHEBI:57925"/>
        <dbReference type="ChEBI" id="CHEBI:58173"/>
        <dbReference type="ChEBI" id="CHEBI:456216"/>
        <dbReference type="EC" id="6.3.2.3"/>
    </reaction>
</comment>
<dbReference type="EC" id="6.3.2.3" evidence="10"/>
<evidence type="ECO:0000259" key="11">
    <source>
        <dbReference type="PROSITE" id="PS50975"/>
    </source>
</evidence>
<dbReference type="InterPro" id="IPR006284">
    <property type="entry name" value="Glut_synth_pro"/>
</dbReference>
<evidence type="ECO:0000256" key="10">
    <source>
        <dbReference type="HAMAP-Rule" id="MF_00162"/>
    </source>
</evidence>
<comment type="cofactor">
    <cofactor evidence="1">
        <name>Mn(2+)</name>
        <dbReference type="ChEBI" id="CHEBI:29035"/>
    </cofactor>
</comment>